<gene>
    <name evidence="1" type="ORF">NYPRO_LOCUS7993</name>
</gene>
<dbReference type="Proteomes" id="UP000645828">
    <property type="component" value="Unassembled WGS sequence"/>
</dbReference>
<keyword evidence="2" id="KW-1185">Reference proteome</keyword>
<evidence type="ECO:0000313" key="2">
    <source>
        <dbReference type="Proteomes" id="UP000645828"/>
    </source>
</evidence>
<dbReference type="EMBL" id="CAJHUB010000675">
    <property type="protein sequence ID" value="CAD7675198.1"/>
    <property type="molecule type" value="Genomic_DNA"/>
</dbReference>
<dbReference type="InterPro" id="IPR009072">
    <property type="entry name" value="Histone-fold"/>
</dbReference>
<accession>A0A811YEB6</accession>
<sequence>MTGELSLGCLSWIMDGDCATAPASQSHISADYVGGSHMNDHEDINGSRESFREQDTHLPIENEMPKNAFKNINEFISFITSEASERCFHSLIEPLKLYLQEFREVIKGDKRIGGTIRATDGQSNELTEGTFPNQLPPGLIIISGVQQDFWCSSFS</sequence>
<organism evidence="1 2">
    <name type="scientific">Nyctereutes procyonoides</name>
    <name type="common">Raccoon dog</name>
    <name type="synonym">Canis procyonoides</name>
    <dbReference type="NCBI Taxonomy" id="34880"/>
    <lineage>
        <taxon>Eukaryota</taxon>
        <taxon>Metazoa</taxon>
        <taxon>Chordata</taxon>
        <taxon>Craniata</taxon>
        <taxon>Vertebrata</taxon>
        <taxon>Euteleostomi</taxon>
        <taxon>Mammalia</taxon>
        <taxon>Eutheria</taxon>
        <taxon>Laurasiatheria</taxon>
        <taxon>Carnivora</taxon>
        <taxon>Caniformia</taxon>
        <taxon>Canidae</taxon>
        <taxon>Nyctereutes</taxon>
    </lineage>
</organism>
<name>A0A811YEB6_NYCPR</name>
<dbReference type="GO" id="GO:0046982">
    <property type="term" value="F:protein heterodimerization activity"/>
    <property type="evidence" value="ECO:0007669"/>
    <property type="project" value="InterPro"/>
</dbReference>
<comment type="caution">
    <text evidence="1">The sequence shown here is derived from an EMBL/GenBank/DDBJ whole genome shotgun (WGS) entry which is preliminary data.</text>
</comment>
<evidence type="ECO:0000313" key="1">
    <source>
        <dbReference type="EMBL" id="CAD7675198.1"/>
    </source>
</evidence>
<dbReference type="SUPFAM" id="SSF47113">
    <property type="entry name" value="Histone-fold"/>
    <property type="match status" value="1"/>
</dbReference>
<protein>
    <submittedName>
        <fullName evidence="1">(raccoon dog) hypothetical protein</fullName>
    </submittedName>
</protein>
<proteinExistence type="predicted"/>
<reference evidence="1" key="1">
    <citation type="submission" date="2020-12" db="EMBL/GenBank/DDBJ databases">
        <authorList>
            <consortium name="Molecular Ecology Group"/>
        </authorList>
    </citation>
    <scope>NUCLEOTIDE SEQUENCE</scope>
    <source>
        <strain evidence="1">TBG_1078</strain>
    </source>
</reference>
<dbReference type="AlphaFoldDB" id="A0A811YEB6"/>